<dbReference type="Proteomes" id="UP001139171">
    <property type="component" value="Unassembled WGS sequence"/>
</dbReference>
<proteinExistence type="inferred from homology"/>
<evidence type="ECO:0000259" key="4">
    <source>
        <dbReference type="Pfam" id="PF00370"/>
    </source>
</evidence>
<keyword evidence="3 6" id="KW-0418">Kinase</keyword>
<evidence type="ECO:0000256" key="2">
    <source>
        <dbReference type="ARBA" id="ARBA00022679"/>
    </source>
</evidence>
<feature type="domain" description="Carbohydrate kinase FGGY C-terminal" evidence="5">
    <location>
        <begin position="231"/>
        <end position="424"/>
    </location>
</feature>
<dbReference type="InterPro" id="IPR018485">
    <property type="entry name" value="FGGY_C"/>
</dbReference>
<comment type="caution">
    <text evidence="6">The sequence shown here is derived from an EMBL/GenBank/DDBJ whole genome shotgun (WGS) entry which is preliminary data.</text>
</comment>
<reference evidence="6" key="1">
    <citation type="submission" date="2021-11" db="EMBL/GenBank/DDBJ databases">
        <title>Jinshanibacter sp. isolated from one year old Eriocheir sinensis.</title>
        <authorList>
            <person name="Li J.-Y."/>
            <person name="He W."/>
            <person name="Gao T.-H."/>
        </authorList>
    </citation>
    <scope>NUCLEOTIDE SEQUENCE</scope>
    <source>
        <strain evidence="6">LJY008</strain>
    </source>
</reference>
<dbReference type="InterPro" id="IPR043129">
    <property type="entry name" value="ATPase_NBD"/>
</dbReference>
<organism evidence="6 7">
    <name type="scientific">Limnobaculum eriocheiris</name>
    <dbReference type="NCBI Taxonomy" id="2897391"/>
    <lineage>
        <taxon>Bacteria</taxon>
        <taxon>Pseudomonadati</taxon>
        <taxon>Pseudomonadota</taxon>
        <taxon>Gammaproteobacteria</taxon>
        <taxon>Enterobacterales</taxon>
        <taxon>Budviciaceae</taxon>
        <taxon>Limnobaculum</taxon>
    </lineage>
</organism>
<dbReference type="GO" id="GO:0005975">
    <property type="term" value="P:carbohydrate metabolic process"/>
    <property type="evidence" value="ECO:0007669"/>
    <property type="project" value="InterPro"/>
</dbReference>
<accession>A0A9X1MZ53</accession>
<gene>
    <name evidence="6" type="ORF">LPW36_16045</name>
</gene>
<name>A0A9X1MZ53_9GAMM</name>
<dbReference type="Pfam" id="PF00370">
    <property type="entry name" value="FGGY_N"/>
    <property type="match status" value="2"/>
</dbReference>
<evidence type="ECO:0000256" key="1">
    <source>
        <dbReference type="ARBA" id="ARBA00009156"/>
    </source>
</evidence>
<keyword evidence="2" id="KW-0808">Transferase</keyword>
<sequence length="491" mass="54441">MSDKYLMGVDVGTQSAKVVIFDLQGNVVSEGKKALRKMDIPAPLLAEHPDDDLWDSLKLAFQRAMAEFSQAGRKAEDIQAMGVCIIRCCRVLLKENGELAYPVINWMDKRLNKPYEYIDAYKGVRYVTTTSGYITHRLTGEFKDTCANYIGWWPMDNDTLDWSTDPAVWKSCNLTRENVLDVVKPGEILGYVSELAAKQIGVPAGIPVVATAHDKAVEALGAGSLDEGVALISLGTYIGAMVHGHANVKDAQNFWPFQASIPGRYLYECMGVRRGMWTISWFRDQFGESALADADETGVSIEELLNMEASKVPAGCEGLLTIHDWAPPSEAEFRKGVMMGFDGRHTRAHMYRSVLEGIAFTMKNHMDKMAKELNTPFKRLIISGGGANSDLFMQIFADVFGIPTSRNVMKGSASVGCAINAGMAVGAFDSYEQATQKLVRIGDSFMPDMENHRFYNELNGEVYKQVNQYFDPLLKKLSPLVVSTSLKMRQL</sequence>
<protein>
    <submittedName>
        <fullName evidence="6">Sugar kinase</fullName>
    </submittedName>
</protein>
<dbReference type="EMBL" id="JAJNAG010000056">
    <property type="protein sequence ID" value="MCD1127487.1"/>
    <property type="molecule type" value="Genomic_DNA"/>
</dbReference>
<dbReference type="GO" id="GO:0016301">
    <property type="term" value="F:kinase activity"/>
    <property type="evidence" value="ECO:0007669"/>
    <property type="project" value="UniProtKB-KW"/>
</dbReference>
<feature type="domain" description="Carbohydrate kinase FGGY N-terminal" evidence="4">
    <location>
        <begin position="119"/>
        <end position="221"/>
    </location>
</feature>
<dbReference type="AlphaFoldDB" id="A0A9X1MZ53"/>
<comment type="similarity">
    <text evidence="1">Belongs to the FGGY kinase family.</text>
</comment>
<dbReference type="InterPro" id="IPR018484">
    <property type="entry name" value="FGGY_N"/>
</dbReference>
<dbReference type="Pfam" id="PF02782">
    <property type="entry name" value="FGGY_C"/>
    <property type="match status" value="1"/>
</dbReference>
<dbReference type="InterPro" id="IPR000577">
    <property type="entry name" value="Carb_kinase_FGGY"/>
</dbReference>
<evidence type="ECO:0000256" key="3">
    <source>
        <dbReference type="ARBA" id="ARBA00022777"/>
    </source>
</evidence>
<dbReference type="PANTHER" id="PTHR43095">
    <property type="entry name" value="SUGAR KINASE"/>
    <property type="match status" value="1"/>
</dbReference>
<dbReference type="RefSeq" id="WP_230611390.1">
    <property type="nucleotide sequence ID" value="NZ_JAJNAG010000056.1"/>
</dbReference>
<dbReference type="Gene3D" id="3.30.420.40">
    <property type="match status" value="3"/>
</dbReference>
<keyword evidence="7" id="KW-1185">Reference proteome</keyword>
<feature type="domain" description="Carbohydrate kinase FGGY N-terminal" evidence="4">
    <location>
        <begin position="5"/>
        <end position="114"/>
    </location>
</feature>
<evidence type="ECO:0000313" key="7">
    <source>
        <dbReference type="Proteomes" id="UP001139171"/>
    </source>
</evidence>
<dbReference type="InterPro" id="IPR050406">
    <property type="entry name" value="FGGY_Carb_Kinase"/>
</dbReference>
<dbReference type="SUPFAM" id="SSF53067">
    <property type="entry name" value="Actin-like ATPase domain"/>
    <property type="match status" value="2"/>
</dbReference>
<evidence type="ECO:0000313" key="6">
    <source>
        <dbReference type="EMBL" id="MCD1127487.1"/>
    </source>
</evidence>
<dbReference type="CDD" id="cd07779">
    <property type="entry name" value="ASKHA_NBD_FGGY_YgcE-like"/>
    <property type="match status" value="1"/>
</dbReference>
<evidence type="ECO:0000259" key="5">
    <source>
        <dbReference type="Pfam" id="PF02782"/>
    </source>
</evidence>
<dbReference type="PIRSF" id="PIRSF000538">
    <property type="entry name" value="GlpK"/>
    <property type="match status" value="1"/>
</dbReference>
<dbReference type="PANTHER" id="PTHR43095:SF5">
    <property type="entry name" value="XYLULOSE KINASE"/>
    <property type="match status" value="1"/>
</dbReference>